<feature type="domain" description="Transglycosylase SLT" evidence="2">
    <location>
        <begin position="89"/>
        <end position="194"/>
    </location>
</feature>
<comment type="similarity">
    <text evidence="1">Belongs to the transglycosylase Slt family.</text>
</comment>
<dbReference type="PANTHER" id="PTHR37423:SF2">
    <property type="entry name" value="MEMBRANE-BOUND LYTIC MUREIN TRANSGLYCOSYLASE C"/>
    <property type="match status" value="1"/>
</dbReference>
<evidence type="ECO:0000256" key="1">
    <source>
        <dbReference type="ARBA" id="ARBA00007734"/>
    </source>
</evidence>
<accession>A0AA37CTV2</accession>
<dbReference type="EMBL" id="BPNN01000003">
    <property type="protein sequence ID" value="GJA61708.1"/>
    <property type="molecule type" value="Genomic_DNA"/>
</dbReference>
<evidence type="ECO:0000259" key="2">
    <source>
        <dbReference type="Pfam" id="PF01464"/>
    </source>
</evidence>
<name>A0AA37CTV2_AERCA</name>
<dbReference type="Gene3D" id="1.10.530.10">
    <property type="match status" value="1"/>
</dbReference>
<dbReference type="InterPro" id="IPR008258">
    <property type="entry name" value="Transglycosylase_SLT_dom_1"/>
</dbReference>
<dbReference type="InterPro" id="IPR023346">
    <property type="entry name" value="Lysozyme-like_dom_sf"/>
</dbReference>
<evidence type="ECO:0000313" key="3">
    <source>
        <dbReference type="EMBL" id="GJA61708.1"/>
    </source>
</evidence>
<reference evidence="3" key="1">
    <citation type="submission" date="2021-07" db="EMBL/GenBank/DDBJ databases">
        <title>Draft genome sequence of carbapenem-resistant Aeromonas spp. in Japan.</title>
        <authorList>
            <person name="Maehana S."/>
            <person name="Suzuki M."/>
            <person name="Kitasato H."/>
        </authorList>
    </citation>
    <scope>NUCLEOTIDE SEQUENCE</scope>
    <source>
        <strain evidence="3">KAM351</strain>
    </source>
</reference>
<dbReference type="PANTHER" id="PTHR37423">
    <property type="entry name" value="SOLUBLE LYTIC MUREIN TRANSGLYCOSYLASE-RELATED"/>
    <property type="match status" value="1"/>
</dbReference>
<protein>
    <recommendedName>
        <fullName evidence="2">Transglycosylase SLT domain-containing protein</fullName>
    </recommendedName>
</protein>
<sequence length="348" mass="38661">MFLSFSRQALSAVAKISLRLLPGLSLLSSAVCYSYDHYHWQAGFPTPVVGPGAELVNEQTRFLLRQRSHLQTRLAESQPMIRWVTEQVQTRKLPPMLALLPLIESSYRLDVISSAGAAGPWQLMPDTAARFSVPMTNGFDGRYSLPLATEAALSYLGWLHQFFGQDWLLALAAYNAGEGRVLKAVLNGGTRNVWELQLPNETRLYVARFLALSQLLDRAAQHGFVLPPWQAGENIRVWRQPGGCSLLEWAMERGVAMNEASRWNPAWRLPDPREVSDCPIIYGGGKAPPAPRHQETRPQLVRAVSLESLHDPLLLLPARGLDMGRGGLTLERLPDPLGLEQARPLLAP</sequence>
<dbReference type="SUPFAM" id="SSF53955">
    <property type="entry name" value="Lysozyme-like"/>
    <property type="match status" value="1"/>
</dbReference>
<dbReference type="CDD" id="cd16894">
    <property type="entry name" value="MltD-like"/>
    <property type="match status" value="1"/>
</dbReference>
<gene>
    <name evidence="3" type="ORF">KAM351_03190</name>
</gene>
<organism evidence="3 4">
    <name type="scientific">Aeromonas caviae</name>
    <name type="common">Aeromonas punctata</name>
    <dbReference type="NCBI Taxonomy" id="648"/>
    <lineage>
        <taxon>Bacteria</taxon>
        <taxon>Pseudomonadati</taxon>
        <taxon>Pseudomonadota</taxon>
        <taxon>Gammaproteobacteria</taxon>
        <taxon>Aeromonadales</taxon>
        <taxon>Aeromonadaceae</taxon>
        <taxon>Aeromonas</taxon>
    </lineage>
</organism>
<dbReference type="Proteomes" id="UP000886934">
    <property type="component" value="Unassembled WGS sequence"/>
</dbReference>
<comment type="caution">
    <text evidence="3">The sequence shown here is derived from an EMBL/GenBank/DDBJ whole genome shotgun (WGS) entry which is preliminary data.</text>
</comment>
<proteinExistence type="inferred from homology"/>
<evidence type="ECO:0000313" key="4">
    <source>
        <dbReference type="Proteomes" id="UP000886934"/>
    </source>
</evidence>
<dbReference type="Pfam" id="PF01464">
    <property type="entry name" value="SLT"/>
    <property type="match status" value="1"/>
</dbReference>
<dbReference type="AlphaFoldDB" id="A0AA37CTV2"/>